<dbReference type="RefSeq" id="XP_009221219.1">
    <property type="nucleotide sequence ID" value="XM_009222955.1"/>
</dbReference>
<protein>
    <submittedName>
        <fullName evidence="1 2">Uncharacterized protein</fullName>
    </submittedName>
</protein>
<gene>
    <name evidence="2" type="primary">20345614</name>
    <name evidence="1" type="ORF">GGTG_05156</name>
</gene>
<dbReference type="EMBL" id="GL385397">
    <property type="protein sequence ID" value="EJT75219.1"/>
    <property type="molecule type" value="Genomic_DNA"/>
</dbReference>
<evidence type="ECO:0000313" key="3">
    <source>
        <dbReference type="Proteomes" id="UP000006039"/>
    </source>
</evidence>
<reference evidence="2" key="4">
    <citation type="journal article" date="2015" name="G3 (Bethesda)">
        <title>Genome sequences of three phytopathogenic species of the Magnaporthaceae family of fungi.</title>
        <authorList>
            <person name="Okagaki L.H."/>
            <person name="Nunes C.C."/>
            <person name="Sailsbery J."/>
            <person name="Clay B."/>
            <person name="Brown D."/>
            <person name="John T."/>
            <person name="Oh Y."/>
            <person name="Young N."/>
            <person name="Fitzgerald M."/>
            <person name="Haas B.J."/>
            <person name="Zeng Q."/>
            <person name="Young S."/>
            <person name="Adiconis X."/>
            <person name="Fan L."/>
            <person name="Levin J.Z."/>
            <person name="Mitchell T.K."/>
            <person name="Okubara P.A."/>
            <person name="Farman M.L."/>
            <person name="Kohn L.M."/>
            <person name="Birren B."/>
            <person name="Ma L.-J."/>
            <person name="Dean R.A."/>
        </authorList>
    </citation>
    <scope>NUCLEOTIDE SEQUENCE</scope>
    <source>
        <strain evidence="2">R3-111a-1</strain>
    </source>
</reference>
<reference evidence="3" key="1">
    <citation type="submission" date="2010-07" db="EMBL/GenBank/DDBJ databases">
        <title>The genome sequence of Gaeumannomyces graminis var. tritici strain R3-111a-1.</title>
        <authorList>
            <consortium name="The Broad Institute Genome Sequencing Platform"/>
            <person name="Ma L.-J."/>
            <person name="Dead R."/>
            <person name="Young S."/>
            <person name="Zeng Q."/>
            <person name="Koehrsen M."/>
            <person name="Alvarado L."/>
            <person name="Berlin A."/>
            <person name="Chapman S.B."/>
            <person name="Chen Z."/>
            <person name="Freedman E."/>
            <person name="Gellesch M."/>
            <person name="Goldberg J."/>
            <person name="Griggs A."/>
            <person name="Gujja S."/>
            <person name="Heilman E.R."/>
            <person name="Heiman D."/>
            <person name="Hepburn T."/>
            <person name="Howarth C."/>
            <person name="Jen D."/>
            <person name="Larson L."/>
            <person name="Mehta T."/>
            <person name="Neiman D."/>
            <person name="Pearson M."/>
            <person name="Roberts A."/>
            <person name="Saif S."/>
            <person name="Shea T."/>
            <person name="Shenoy N."/>
            <person name="Sisk P."/>
            <person name="Stolte C."/>
            <person name="Sykes S."/>
            <person name="Walk T."/>
            <person name="White J."/>
            <person name="Yandava C."/>
            <person name="Haas B."/>
            <person name="Nusbaum C."/>
            <person name="Birren B."/>
        </authorList>
    </citation>
    <scope>NUCLEOTIDE SEQUENCE [LARGE SCALE GENOMIC DNA]</scope>
    <source>
        <strain evidence="3">R3-111a-1</strain>
    </source>
</reference>
<dbReference type="AlphaFoldDB" id="J3NV44"/>
<dbReference type="EnsemblFungi" id="EJT75219">
    <property type="protein sequence ID" value="EJT75219"/>
    <property type="gene ID" value="GGTG_05156"/>
</dbReference>
<dbReference type="GeneID" id="20345614"/>
<reference evidence="2" key="5">
    <citation type="submission" date="2018-04" db="UniProtKB">
        <authorList>
            <consortium name="EnsemblFungi"/>
        </authorList>
    </citation>
    <scope>IDENTIFICATION</scope>
    <source>
        <strain evidence="2">R3-111a-1</strain>
    </source>
</reference>
<dbReference type="HOGENOM" id="CLU_2306337_0_0_1"/>
<reference evidence="1" key="3">
    <citation type="submission" date="2010-09" db="EMBL/GenBank/DDBJ databases">
        <title>Annotation of Gaeumannomyces graminis var. tritici R3-111a-1.</title>
        <authorList>
            <consortium name="The Broad Institute Genome Sequencing Platform"/>
            <person name="Ma L.-J."/>
            <person name="Dead R."/>
            <person name="Young S.K."/>
            <person name="Zeng Q."/>
            <person name="Gargeya S."/>
            <person name="Fitzgerald M."/>
            <person name="Haas B."/>
            <person name="Abouelleil A."/>
            <person name="Alvarado L."/>
            <person name="Arachchi H.M."/>
            <person name="Berlin A."/>
            <person name="Brown A."/>
            <person name="Chapman S.B."/>
            <person name="Chen Z."/>
            <person name="Dunbar C."/>
            <person name="Freedman E."/>
            <person name="Gearin G."/>
            <person name="Gellesch M."/>
            <person name="Goldberg J."/>
            <person name="Griggs A."/>
            <person name="Gujja S."/>
            <person name="Heiman D."/>
            <person name="Howarth C."/>
            <person name="Larson L."/>
            <person name="Lui A."/>
            <person name="MacDonald P.J.P."/>
            <person name="Mehta T."/>
            <person name="Montmayeur A."/>
            <person name="Murphy C."/>
            <person name="Neiman D."/>
            <person name="Pearson M."/>
            <person name="Priest M."/>
            <person name="Roberts A."/>
            <person name="Saif S."/>
            <person name="Shea T."/>
            <person name="Shenoy N."/>
            <person name="Sisk P."/>
            <person name="Stolte C."/>
            <person name="Sykes S."/>
            <person name="Yandava C."/>
            <person name="Wortman J."/>
            <person name="Nusbaum C."/>
            <person name="Birren B."/>
        </authorList>
    </citation>
    <scope>NUCLEOTIDE SEQUENCE</scope>
    <source>
        <strain evidence="1">R3-111a-1</strain>
    </source>
</reference>
<organism evidence="1">
    <name type="scientific">Gaeumannomyces tritici (strain R3-111a-1)</name>
    <name type="common">Wheat and barley take-all root rot fungus</name>
    <name type="synonym">Gaeumannomyces graminis var. tritici</name>
    <dbReference type="NCBI Taxonomy" id="644352"/>
    <lineage>
        <taxon>Eukaryota</taxon>
        <taxon>Fungi</taxon>
        <taxon>Dikarya</taxon>
        <taxon>Ascomycota</taxon>
        <taxon>Pezizomycotina</taxon>
        <taxon>Sordariomycetes</taxon>
        <taxon>Sordariomycetidae</taxon>
        <taxon>Magnaporthales</taxon>
        <taxon>Magnaporthaceae</taxon>
        <taxon>Gaeumannomyces</taxon>
    </lineage>
</organism>
<keyword evidence="3" id="KW-1185">Reference proteome</keyword>
<evidence type="ECO:0000313" key="2">
    <source>
        <dbReference type="EnsemblFungi" id="EJT75219"/>
    </source>
</evidence>
<proteinExistence type="predicted"/>
<sequence length="100" mass="11819">MVIKCTKRKKKGLRFRTGKKAFYIPHCRALGRFNEIPLITSYLRNTPVRRIRFKINRIGKRQYIKNTGETACLNCTKAHGTRKIYKINRACPKRHEKKEG</sequence>
<reference evidence="1" key="2">
    <citation type="submission" date="2010-07" db="EMBL/GenBank/DDBJ databases">
        <authorList>
            <consortium name="The Broad Institute Genome Sequencing Platform"/>
            <consortium name="Broad Institute Genome Sequencing Center for Infectious Disease"/>
            <person name="Ma L.-J."/>
            <person name="Dead R."/>
            <person name="Young S."/>
            <person name="Zeng Q."/>
            <person name="Koehrsen M."/>
            <person name="Alvarado L."/>
            <person name="Berlin A."/>
            <person name="Chapman S.B."/>
            <person name="Chen Z."/>
            <person name="Freedman E."/>
            <person name="Gellesch M."/>
            <person name="Goldberg J."/>
            <person name="Griggs A."/>
            <person name="Gujja S."/>
            <person name="Heilman E.R."/>
            <person name="Heiman D."/>
            <person name="Hepburn T."/>
            <person name="Howarth C."/>
            <person name="Jen D."/>
            <person name="Larson L."/>
            <person name="Mehta T."/>
            <person name="Neiman D."/>
            <person name="Pearson M."/>
            <person name="Roberts A."/>
            <person name="Saif S."/>
            <person name="Shea T."/>
            <person name="Shenoy N."/>
            <person name="Sisk P."/>
            <person name="Stolte C."/>
            <person name="Sykes S."/>
            <person name="Walk T."/>
            <person name="White J."/>
            <person name="Yandava C."/>
            <person name="Haas B."/>
            <person name="Nusbaum C."/>
            <person name="Birren B."/>
        </authorList>
    </citation>
    <scope>NUCLEOTIDE SEQUENCE</scope>
    <source>
        <strain evidence="1">R3-111a-1</strain>
    </source>
</reference>
<name>J3NV44_GAET3</name>
<dbReference type="VEuPathDB" id="FungiDB:GGTG_05156"/>
<dbReference type="Proteomes" id="UP000006039">
    <property type="component" value="Unassembled WGS sequence"/>
</dbReference>
<evidence type="ECO:0000313" key="1">
    <source>
        <dbReference type="EMBL" id="EJT75219.1"/>
    </source>
</evidence>
<accession>J3NV44</accession>